<comment type="catalytic activity">
    <reaction evidence="2">
        <text>L-homoserine + acetyl-CoA = O-acetyl-L-homoserine + CoA</text>
        <dbReference type="Rhea" id="RHEA:13701"/>
        <dbReference type="ChEBI" id="CHEBI:57287"/>
        <dbReference type="ChEBI" id="CHEBI:57288"/>
        <dbReference type="ChEBI" id="CHEBI:57476"/>
        <dbReference type="ChEBI" id="CHEBI:57716"/>
        <dbReference type="EC" id="2.3.1.31"/>
    </reaction>
</comment>
<evidence type="ECO:0000313" key="6">
    <source>
        <dbReference type="Proteomes" id="UP001158067"/>
    </source>
</evidence>
<dbReference type="Gene3D" id="1.10.1740.110">
    <property type="match status" value="1"/>
</dbReference>
<comment type="caution">
    <text evidence="5">The sequence shown here is derived from an EMBL/GenBank/DDBJ whole genome shotgun (WGS) entry which is preliminary data.</text>
</comment>
<comment type="similarity">
    <text evidence="2">Belongs to the AB hydrolase superfamily. MetX family.</text>
</comment>
<comment type="subcellular location">
    <subcellularLocation>
        <location evidence="2">Cytoplasm</location>
    </subcellularLocation>
</comment>
<feature type="active site" evidence="2">
    <location>
        <position position="392"/>
    </location>
</feature>
<comment type="pathway">
    <text evidence="2">Amino-acid biosynthesis; L-methionine biosynthesis via de novo pathway; O-acetyl-L-homoserine from L-homoserine: step 1/1.</text>
</comment>
<evidence type="ECO:0000256" key="1">
    <source>
        <dbReference type="ARBA" id="ARBA00022679"/>
    </source>
</evidence>
<proteinExistence type="inferred from homology"/>
<dbReference type="InterPro" id="IPR029063">
    <property type="entry name" value="SAM-dependent_MTases_sf"/>
</dbReference>
<keyword evidence="2" id="KW-0486">Methionine biosynthesis</keyword>
<dbReference type="SUPFAM" id="SSF53335">
    <property type="entry name" value="S-adenosyl-L-methionine-dependent methyltransferases"/>
    <property type="match status" value="1"/>
</dbReference>
<dbReference type="NCBIfam" id="TIGR02081">
    <property type="entry name" value="metW"/>
    <property type="match status" value="1"/>
</dbReference>
<dbReference type="PANTHER" id="PTHR32268:SF11">
    <property type="entry name" value="HOMOSERINE O-ACETYLTRANSFERASE"/>
    <property type="match status" value="1"/>
</dbReference>
<dbReference type="Pfam" id="PF00561">
    <property type="entry name" value="Abhydrolase_1"/>
    <property type="match status" value="1"/>
</dbReference>
<feature type="compositionally biased region" description="Low complexity" evidence="3">
    <location>
        <begin position="130"/>
        <end position="141"/>
    </location>
</feature>
<sequence length="624" mass="68347">MTSPNVPDPLVSTDDIRTDAPLADARLFVLPEPLALELGGSLPNVRCCYETWGTLNADASNAILVCHAISGDSHAARHRENDAPGWWDGLIGPGLPIDTDRFFVVCPNVLGGCRGSTGPGDIPDGDIPDGDIPTADIPAADNSATNSDSPDVANPARPYGAEFPRITIGDMVEVQRRLADHLGITKWRAVVGGSLGGHQVLQWVSRYPDSTQTCIAIATSPRLTSQALGFDVIARNAIQTDPHFAGGQYYGTDKRPDTGLAIARMLGHITYLSVAAMEAKFDPDRHDPRQIASQFEQRFSVGSYLAHQGQKFTTRFDANSYVTLSLAMDLFDLGGTRLRLMETFDECSCDFLLVGFSSDWLFPPSQSREIVNALTALDKQVTYAEITTDAGHDAFLIDRDIAMYGPLVRERLADSPSSYKAPVELTSAEESILDLVATGDSVLDLGCGQGELLSAIQQRDADKSGRLMGVEVAQENILATAVRGIHVIDYDLNNGLPAFIDNQFDIVVLNATLQAVKNVVELLDEMLRVGKRVVISFPNFAYRRLREDYVNRGRSPRAPGEFDYDWHNTPNRRFPTIADVHDLLSDMNVTIDREIYWDVTDKKSIAVDDEPNLNADTAVIEMHR</sequence>
<dbReference type="NCBIfam" id="TIGR01392">
    <property type="entry name" value="homoserO_Ac_trn"/>
    <property type="match status" value="1"/>
</dbReference>
<dbReference type="PANTHER" id="PTHR32268">
    <property type="entry name" value="HOMOSERINE O-ACETYLTRANSFERASE"/>
    <property type="match status" value="1"/>
</dbReference>
<feature type="active site" evidence="2">
    <location>
        <position position="359"/>
    </location>
</feature>
<name>A0ABY1QKJ7_9BACT</name>
<dbReference type="Gene3D" id="3.40.50.1820">
    <property type="entry name" value="alpha/beta hydrolase"/>
    <property type="match status" value="1"/>
</dbReference>
<keyword evidence="2" id="KW-0028">Amino-acid biosynthesis</keyword>
<dbReference type="InterPro" id="IPR010743">
    <property type="entry name" value="Methionine_synth_MetW"/>
</dbReference>
<dbReference type="EMBL" id="FXUG01000017">
    <property type="protein sequence ID" value="SMP74315.1"/>
    <property type="molecule type" value="Genomic_DNA"/>
</dbReference>
<gene>
    <name evidence="2" type="primary">metXA</name>
    <name evidence="5" type="ORF">SAMN06265222_117106</name>
</gene>
<feature type="region of interest" description="Disordered" evidence="3">
    <location>
        <begin position="115"/>
        <end position="158"/>
    </location>
</feature>
<evidence type="ECO:0000256" key="2">
    <source>
        <dbReference type="HAMAP-Rule" id="MF_00296"/>
    </source>
</evidence>
<comment type="caution">
    <text evidence="2">Lacks conserved residue(s) required for the propagation of feature annotation.</text>
</comment>
<comment type="subunit">
    <text evidence="2">Homodimer.</text>
</comment>
<dbReference type="Proteomes" id="UP001158067">
    <property type="component" value="Unassembled WGS sequence"/>
</dbReference>
<dbReference type="EC" id="2.3.1.31" evidence="2"/>
<feature type="binding site" evidence="2">
    <location>
        <position position="264"/>
    </location>
    <ligand>
        <name>substrate</name>
    </ligand>
</feature>
<feature type="binding site" evidence="2">
    <location>
        <position position="393"/>
    </location>
    <ligand>
        <name>substrate</name>
    </ligand>
</feature>
<feature type="active site" description="Nucleophile" evidence="2">
    <location>
        <position position="194"/>
    </location>
</feature>
<protein>
    <recommendedName>
        <fullName evidence="2">Homoserine O-acetyltransferase</fullName>
        <shortName evidence="2">HAT</shortName>
        <ecNumber evidence="2">2.3.1.31</ecNumber>
    </recommendedName>
    <alternativeName>
        <fullName evidence="2">Homoserine transacetylase</fullName>
        <shortName evidence="2">HTA</shortName>
    </alternativeName>
</protein>
<dbReference type="HAMAP" id="MF_00296">
    <property type="entry name" value="MetX_acyltransf"/>
    <property type="match status" value="1"/>
</dbReference>
<dbReference type="CDD" id="cd02440">
    <property type="entry name" value="AdoMet_MTases"/>
    <property type="match status" value="1"/>
</dbReference>
<keyword evidence="1 2" id="KW-0808">Transferase</keyword>
<dbReference type="InterPro" id="IPR029058">
    <property type="entry name" value="AB_hydrolase_fold"/>
</dbReference>
<keyword evidence="6" id="KW-1185">Reference proteome</keyword>
<evidence type="ECO:0000313" key="5">
    <source>
        <dbReference type="EMBL" id="SMP74315.1"/>
    </source>
</evidence>
<keyword evidence="2" id="KW-0963">Cytoplasm</keyword>
<keyword evidence="2" id="KW-0012">Acyltransferase</keyword>
<accession>A0ABY1QKJ7</accession>
<dbReference type="InterPro" id="IPR000073">
    <property type="entry name" value="AB_hydrolase_1"/>
</dbReference>
<feature type="domain" description="AB hydrolase-1" evidence="4">
    <location>
        <begin position="61"/>
        <end position="396"/>
    </location>
</feature>
<dbReference type="Gene3D" id="3.40.50.150">
    <property type="entry name" value="Vaccinia Virus protein VP39"/>
    <property type="match status" value="1"/>
</dbReference>
<dbReference type="RefSeq" id="WP_283434880.1">
    <property type="nucleotide sequence ID" value="NZ_FXUG01000017.1"/>
</dbReference>
<comment type="function">
    <text evidence="2">Transfers an acetyl group from acetyl-CoA to L-homoserine, forming acetyl-L-homoserine.</text>
</comment>
<dbReference type="InterPro" id="IPR008220">
    <property type="entry name" value="HAT_MetX-like"/>
</dbReference>
<reference evidence="5 6" key="1">
    <citation type="submission" date="2017-05" db="EMBL/GenBank/DDBJ databases">
        <authorList>
            <person name="Varghese N."/>
            <person name="Submissions S."/>
        </authorList>
    </citation>
    <scope>NUCLEOTIDE SEQUENCE [LARGE SCALE GENOMIC DNA]</scope>
    <source>
        <strain evidence="5 6">DSM 25457</strain>
    </source>
</reference>
<evidence type="ECO:0000256" key="3">
    <source>
        <dbReference type="SAM" id="MobiDB-lite"/>
    </source>
</evidence>
<evidence type="ECO:0000259" key="4">
    <source>
        <dbReference type="Pfam" id="PF00561"/>
    </source>
</evidence>
<dbReference type="Pfam" id="PF07021">
    <property type="entry name" value="MetW"/>
    <property type="match status" value="1"/>
</dbReference>
<organism evidence="5 6">
    <name type="scientific">Neorhodopirellula lusitana</name>
    <dbReference type="NCBI Taxonomy" id="445327"/>
    <lineage>
        <taxon>Bacteria</taxon>
        <taxon>Pseudomonadati</taxon>
        <taxon>Planctomycetota</taxon>
        <taxon>Planctomycetia</taxon>
        <taxon>Pirellulales</taxon>
        <taxon>Pirellulaceae</taxon>
        <taxon>Neorhodopirellula</taxon>
    </lineage>
</organism>
<dbReference type="SUPFAM" id="SSF53474">
    <property type="entry name" value="alpha/beta-Hydrolases"/>
    <property type="match status" value="1"/>
</dbReference>